<dbReference type="EMBL" id="OBMI01000001">
    <property type="protein sequence ID" value="SOB78960.1"/>
    <property type="molecule type" value="Genomic_DNA"/>
</dbReference>
<feature type="binding site" description="in dimeric form" evidence="16">
    <location>
        <position position="280"/>
    </location>
    <ligand>
        <name>Ca(2+)</name>
        <dbReference type="ChEBI" id="CHEBI:29108"/>
        <label>1</label>
    </ligand>
</feature>
<dbReference type="GO" id="GO:0046872">
    <property type="term" value="F:metal ion binding"/>
    <property type="evidence" value="ECO:0007669"/>
    <property type="project" value="UniProtKB-KW"/>
</dbReference>
<evidence type="ECO:0000256" key="3">
    <source>
        <dbReference type="ARBA" id="ARBA00010525"/>
    </source>
</evidence>
<evidence type="ECO:0000256" key="12">
    <source>
        <dbReference type="ARBA" id="ARBA00023098"/>
    </source>
</evidence>
<dbReference type="InterPro" id="IPR003187">
    <property type="entry name" value="PLipase_A1"/>
</dbReference>
<keyword evidence="7 16" id="KW-0479">Metal-binding</keyword>
<evidence type="ECO:0000256" key="16">
    <source>
        <dbReference type="PIRSR" id="PIRSR603187-2"/>
    </source>
</evidence>
<dbReference type="OrthoDB" id="188433at2"/>
<comment type="similarity">
    <text evidence="3 17">Belongs to the phospholipase A1 family.</text>
</comment>
<keyword evidence="11 17" id="KW-0442">Lipid degradation</keyword>
<evidence type="ECO:0000256" key="10">
    <source>
        <dbReference type="ARBA" id="ARBA00022837"/>
    </source>
</evidence>
<evidence type="ECO:0000256" key="14">
    <source>
        <dbReference type="ARBA" id="ARBA00023237"/>
    </source>
</evidence>
<keyword evidence="10 16" id="KW-0106">Calcium</keyword>
<evidence type="ECO:0000256" key="17">
    <source>
        <dbReference type="RuleBase" id="RU366027"/>
    </source>
</evidence>
<evidence type="ECO:0000256" key="8">
    <source>
        <dbReference type="ARBA" id="ARBA00022729"/>
    </source>
</evidence>
<name>A0A285QAK8_9SPHN</name>
<sequence length="405" mass="41990">MRLLLLPALLVATPAAAQLRVAPEPPVSASAARGGVSVFLVNEGAAPVTGVAPERLEVVAQDGSRLAIVPAERAPASVPANGFVRVRYLSAGVISVGPPPAVAASPAAAAPSAVAPPPAAPLNAPPPAPMRTTDLPPSAAEPAPLPPPPASPPPSAAALSRDPAPPLPAETSVASGNGSSSAFVDRFSAYEPIYGAIGVGDAGTKLQVSFALRPFGGTGALSHFRFAYTQTMFWATDLPSGPFRATTYSPEAFFDVPVADTARLAFGYRHDSNGEGERTSIDANRLFVRAVKTWDLGSGWQAELVPQAWVYVAQRGLGRDVEDYWGFTSLKASLLQNNGVKLSVAARGNPGTGRGAAELFASYPLQRLGGFGVYLFGQAFAGYGEALDDYRRRESHARIGISLTR</sequence>
<dbReference type="GO" id="GO:0004623">
    <property type="term" value="F:phospholipase A2 activity"/>
    <property type="evidence" value="ECO:0007669"/>
    <property type="project" value="UniProtKB-EC"/>
</dbReference>
<dbReference type="Pfam" id="PF02253">
    <property type="entry name" value="PLA1"/>
    <property type="match status" value="1"/>
</dbReference>
<evidence type="ECO:0000256" key="11">
    <source>
        <dbReference type="ARBA" id="ARBA00022963"/>
    </source>
</evidence>
<evidence type="ECO:0000313" key="20">
    <source>
        <dbReference type="Proteomes" id="UP000219494"/>
    </source>
</evidence>
<keyword evidence="9 17" id="KW-0378">Hydrolase</keyword>
<evidence type="ECO:0000256" key="15">
    <source>
        <dbReference type="PIRSR" id="PIRSR603187-1"/>
    </source>
</evidence>
<evidence type="ECO:0000313" key="19">
    <source>
        <dbReference type="EMBL" id="SOB78960.1"/>
    </source>
</evidence>
<feature type="compositionally biased region" description="Pro residues" evidence="18">
    <location>
        <begin position="143"/>
        <end position="155"/>
    </location>
</feature>
<keyword evidence="20" id="KW-1185">Reference proteome</keyword>
<feature type="active site" description="Nucleophile" evidence="15">
    <location>
        <position position="272"/>
    </location>
</feature>
<feature type="binding site" description="in dimeric form" evidence="16">
    <location>
        <position position="240"/>
    </location>
    <ligand>
        <name>Ca(2+)</name>
        <dbReference type="ChEBI" id="CHEBI:29108"/>
        <label>1</label>
    </ligand>
</feature>
<keyword evidence="8 17" id="KW-0732">Signal</keyword>
<dbReference type="PANTHER" id="PTHR40457">
    <property type="entry name" value="PHOSPHOLIPASE A1"/>
    <property type="match status" value="1"/>
</dbReference>
<proteinExistence type="inferred from homology"/>
<dbReference type="GO" id="GO:0016042">
    <property type="term" value="P:lipid catabolic process"/>
    <property type="evidence" value="ECO:0007669"/>
    <property type="project" value="UniProtKB-KW"/>
</dbReference>
<evidence type="ECO:0000256" key="4">
    <source>
        <dbReference type="ARBA" id="ARBA00011702"/>
    </source>
</evidence>
<dbReference type="Proteomes" id="UP000219494">
    <property type="component" value="Unassembled WGS sequence"/>
</dbReference>
<comment type="subunit">
    <text evidence="4 17">Homodimer; dimerization is reversible, and the dimeric form is the active one.</text>
</comment>
<comment type="cofactor">
    <cofactor evidence="17">
        <name>Ca(2+)</name>
        <dbReference type="ChEBI" id="CHEBI:29108"/>
    </cofactor>
    <text evidence="17">Binds 1 Ca(2+) ion per monomer. In the dimeric form the Ca(2+) is bound by different amino acids with binding of each Ca(2+) shared with ligands coming from each monomer. The Ca(2+) ion may have a role in catalysis.</text>
</comment>
<keyword evidence="5" id="KW-1134">Transmembrane beta strand</keyword>
<evidence type="ECO:0000256" key="5">
    <source>
        <dbReference type="ARBA" id="ARBA00022452"/>
    </source>
</evidence>
<keyword evidence="6" id="KW-0812">Transmembrane</keyword>
<dbReference type="Gene3D" id="2.40.230.10">
    <property type="entry name" value="Phospholipase A1"/>
    <property type="match status" value="1"/>
</dbReference>
<dbReference type="InterPro" id="IPR036541">
    <property type="entry name" value="PLipase_A1_sf"/>
</dbReference>
<reference evidence="19 20" key="1">
    <citation type="submission" date="2017-07" db="EMBL/GenBank/DDBJ databases">
        <authorList>
            <person name="Sun Z.S."/>
            <person name="Albrecht U."/>
            <person name="Echele G."/>
            <person name="Lee C.C."/>
        </authorList>
    </citation>
    <scope>NUCLEOTIDE SEQUENCE [LARGE SCALE GENOMIC DNA]</scope>
    <source>
        <strain evidence="19 20">CGMCC 1.12672</strain>
    </source>
</reference>
<gene>
    <name evidence="19" type="ORF">SAMN06297144_0304</name>
</gene>
<evidence type="ECO:0000256" key="9">
    <source>
        <dbReference type="ARBA" id="ARBA00022801"/>
    </source>
</evidence>
<dbReference type="AlphaFoldDB" id="A0A285QAK8"/>
<evidence type="ECO:0000256" key="6">
    <source>
        <dbReference type="ARBA" id="ARBA00022692"/>
    </source>
</evidence>
<comment type="subcellular location">
    <subcellularLocation>
        <location evidence="17">Cell outer membrane</location>
        <topology evidence="17">Multi-pass membrane protein</topology>
    </subcellularLocation>
    <text evidence="17">One of the very few enzymes located there.</text>
</comment>
<feature type="region of interest" description="Disordered" evidence="18">
    <location>
        <begin position="112"/>
        <end position="178"/>
    </location>
</feature>
<dbReference type="GO" id="GO:0008970">
    <property type="term" value="F:phospholipase A1 activity"/>
    <property type="evidence" value="ECO:0007669"/>
    <property type="project" value="UniProtKB-EC"/>
</dbReference>
<comment type="catalytic activity">
    <reaction evidence="2 17">
        <text>a 1,2-diacyl-sn-glycero-3-phosphocholine + H2O = a 1-acyl-sn-glycero-3-phosphocholine + a fatty acid + H(+)</text>
        <dbReference type="Rhea" id="RHEA:15801"/>
        <dbReference type="ChEBI" id="CHEBI:15377"/>
        <dbReference type="ChEBI" id="CHEBI:15378"/>
        <dbReference type="ChEBI" id="CHEBI:28868"/>
        <dbReference type="ChEBI" id="CHEBI:57643"/>
        <dbReference type="ChEBI" id="CHEBI:58168"/>
        <dbReference type="EC" id="3.1.1.4"/>
    </reaction>
</comment>
<evidence type="ECO:0000256" key="13">
    <source>
        <dbReference type="ARBA" id="ARBA00023136"/>
    </source>
</evidence>
<evidence type="ECO:0000256" key="7">
    <source>
        <dbReference type="ARBA" id="ARBA00022723"/>
    </source>
</evidence>
<feature type="compositionally biased region" description="Pro residues" evidence="18">
    <location>
        <begin position="114"/>
        <end position="129"/>
    </location>
</feature>
<keyword evidence="14 17" id="KW-0998">Cell outer membrane</keyword>
<organism evidence="19 20">
    <name type="scientific">Sphingomonas guangdongensis</name>
    <dbReference type="NCBI Taxonomy" id="1141890"/>
    <lineage>
        <taxon>Bacteria</taxon>
        <taxon>Pseudomonadati</taxon>
        <taxon>Pseudomonadota</taxon>
        <taxon>Alphaproteobacteria</taxon>
        <taxon>Sphingomonadales</taxon>
        <taxon>Sphingomonadaceae</taxon>
        <taxon>Sphingomonas</taxon>
    </lineage>
</organism>
<dbReference type="PRINTS" id="PR01486">
    <property type="entry name" value="PHPHLIPASEA1"/>
</dbReference>
<accession>A0A285QAK8</accession>
<keyword evidence="13" id="KW-0472">Membrane</keyword>
<feature type="signal peptide" evidence="17">
    <location>
        <begin position="1"/>
        <end position="17"/>
    </location>
</feature>
<keyword evidence="12 17" id="KW-0443">Lipid metabolism</keyword>
<evidence type="ECO:0000256" key="18">
    <source>
        <dbReference type="SAM" id="MobiDB-lite"/>
    </source>
</evidence>
<comment type="function">
    <text evidence="17">Hydrolysis of phosphatidylcholine with phospholipase A2 (EC 3.1.1.4) and phospholipase A1 (EC 3.1.1.32) activities.</text>
</comment>
<protein>
    <recommendedName>
        <fullName evidence="17">Phospholipase A1</fullName>
        <ecNumber evidence="17">3.1.1.32</ecNumber>
        <ecNumber evidence="17">3.1.1.4</ecNumber>
    </recommendedName>
    <alternativeName>
        <fullName evidence="17">Phosphatidylcholine 1-acylhydrolase</fullName>
    </alternativeName>
</protein>
<dbReference type="PANTHER" id="PTHR40457:SF1">
    <property type="entry name" value="PHOSPHOLIPASE A1"/>
    <property type="match status" value="1"/>
</dbReference>
<dbReference type="EC" id="3.1.1.32" evidence="17"/>
<dbReference type="SUPFAM" id="SSF56931">
    <property type="entry name" value="Outer membrane phospholipase A (OMPLA)"/>
    <property type="match status" value="1"/>
</dbReference>
<evidence type="ECO:0000256" key="2">
    <source>
        <dbReference type="ARBA" id="ARBA00001604"/>
    </source>
</evidence>
<feature type="active site" description="Proton acceptor" evidence="15">
    <location>
        <position position="270"/>
    </location>
</feature>
<feature type="chain" id="PRO_5019609902" description="Phospholipase A1" evidence="17">
    <location>
        <begin position="18"/>
        <end position="405"/>
    </location>
</feature>
<dbReference type="RefSeq" id="WP_097062254.1">
    <property type="nucleotide sequence ID" value="NZ_OBMI01000001.1"/>
</dbReference>
<dbReference type="GO" id="GO:0009279">
    <property type="term" value="C:cell outer membrane"/>
    <property type="evidence" value="ECO:0007669"/>
    <property type="project" value="UniProtKB-SubCell"/>
</dbReference>
<dbReference type="EC" id="3.1.1.4" evidence="17"/>
<comment type="catalytic activity">
    <reaction evidence="1 17">
        <text>a 1,2-diacyl-sn-glycero-3-phosphocholine + H2O = a 2-acyl-sn-glycero-3-phosphocholine + a fatty acid + H(+)</text>
        <dbReference type="Rhea" id="RHEA:18689"/>
        <dbReference type="ChEBI" id="CHEBI:15377"/>
        <dbReference type="ChEBI" id="CHEBI:15378"/>
        <dbReference type="ChEBI" id="CHEBI:28868"/>
        <dbReference type="ChEBI" id="CHEBI:57643"/>
        <dbReference type="ChEBI" id="CHEBI:57875"/>
        <dbReference type="EC" id="3.1.1.32"/>
    </reaction>
</comment>
<evidence type="ECO:0000256" key="1">
    <source>
        <dbReference type="ARBA" id="ARBA00000111"/>
    </source>
</evidence>